<evidence type="ECO:0000313" key="9">
    <source>
        <dbReference type="Proteomes" id="UP001152607"/>
    </source>
</evidence>
<dbReference type="Pfam" id="PF01565">
    <property type="entry name" value="FAD_binding_4"/>
    <property type="match status" value="1"/>
</dbReference>
<dbReference type="InterPro" id="IPR050416">
    <property type="entry name" value="FAD-linked_Oxidoreductase"/>
</dbReference>
<proteinExistence type="inferred from homology"/>
<evidence type="ECO:0000259" key="7">
    <source>
        <dbReference type="PROSITE" id="PS51387"/>
    </source>
</evidence>
<dbReference type="InterPro" id="IPR036318">
    <property type="entry name" value="FAD-bd_PCMH-like_sf"/>
</dbReference>
<keyword evidence="4" id="KW-0274">FAD</keyword>
<dbReference type="InterPro" id="IPR006094">
    <property type="entry name" value="Oxid_FAD_bind_N"/>
</dbReference>
<comment type="cofactor">
    <cofactor evidence="1">
        <name>FAD</name>
        <dbReference type="ChEBI" id="CHEBI:57692"/>
    </cofactor>
</comment>
<gene>
    <name evidence="8" type="ORF">PDIGIT_LOCUS3262</name>
</gene>
<dbReference type="GO" id="GO:0071949">
    <property type="term" value="F:FAD binding"/>
    <property type="evidence" value="ECO:0007669"/>
    <property type="project" value="InterPro"/>
</dbReference>
<dbReference type="PANTHER" id="PTHR42973:SF39">
    <property type="entry name" value="FAD-BINDING PCMH-TYPE DOMAIN-CONTAINING PROTEIN"/>
    <property type="match status" value="1"/>
</dbReference>
<comment type="similarity">
    <text evidence="2">Belongs to the oxygen-dependent FAD-linked oxidoreductase family.</text>
</comment>
<organism evidence="8 9">
    <name type="scientific">Periconia digitata</name>
    <dbReference type="NCBI Taxonomy" id="1303443"/>
    <lineage>
        <taxon>Eukaryota</taxon>
        <taxon>Fungi</taxon>
        <taxon>Dikarya</taxon>
        <taxon>Ascomycota</taxon>
        <taxon>Pezizomycotina</taxon>
        <taxon>Dothideomycetes</taxon>
        <taxon>Pleosporomycetidae</taxon>
        <taxon>Pleosporales</taxon>
        <taxon>Massarineae</taxon>
        <taxon>Periconiaceae</taxon>
        <taxon>Periconia</taxon>
    </lineage>
</organism>
<feature type="domain" description="FAD-binding PCMH-type" evidence="7">
    <location>
        <begin position="116"/>
        <end position="302"/>
    </location>
</feature>
<evidence type="ECO:0000313" key="8">
    <source>
        <dbReference type="EMBL" id="CAI6312253.1"/>
    </source>
</evidence>
<feature type="signal peptide" evidence="6">
    <location>
        <begin position="1"/>
        <end position="23"/>
    </location>
</feature>
<dbReference type="PROSITE" id="PS51387">
    <property type="entry name" value="FAD_PCMH"/>
    <property type="match status" value="1"/>
</dbReference>
<keyword evidence="3" id="KW-0285">Flavoprotein</keyword>
<dbReference type="Pfam" id="PF08031">
    <property type="entry name" value="BBE"/>
    <property type="match status" value="1"/>
</dbReference>
<dbReference type="Proteomes" id="UP001152607">
    <property type="component" value="Unassembled WGS sequence"/>
</dbReference>
<dbReference type="InterPro" id="IPR012951">
    <property type="entry name" value="BBE"/>
</dbReference>
<dbReference type="EMBL" id="CAOQHR010000002">
    <property type="protein sequence ID" value="CAI6312253.1"/>
    <property type="molecule type" value="Genomic_DNA"/>
</dbReference>
<evidence type="ECO:0000256" key="5">
    <source>
        <dbReference type="ARBA" id="ARBA00023002"/>
    </source>
</evidence>
<evidence type="ECO:0000256" key="3">
    <source>
        <dbReference type="ARBA" id="ARBA00022630"/>
    </source>
</evidence>
<feature type="chain" id="PRO_5040912105" description="FAD-binding PCMH-type domain-containing protein" evidence="6">
    <location>
        <begin position="24"/>
        <end position="595"/>
    </location>
</feature>
<keyword evidence="6" id="KW-0732">Signal</keyword>
<dbReference type="InterPro" id="IPR006093">
    <property type="entry name" value="Oxy_OxRdtase_FAD_BS"/>
</dbReference>
<protein>
    <recommendedName>
        <fullName evidence="7">FAD-binding PCMH-type domain-containing protein</fullName>
    </recommendedName>
</protein>
<dbReference type="InterPro" id="IPR016166">
    <property type="entry name" value="FAD-bd_PCMH"/>
</dbReference>
<keyword evidence="5" id="KW-0560">Oxidoreductase</keyword>
<dbReference type="GO" id="GO:0016491">
    <property type="term" value="F:oxidoreductase activity"/>
    <property type="evidence" value="ECO:0007669"/>
    <property type="project" value="UniProtKB-KW"/>
</dbReference>
<comment type="caution">
    <text evidence="8">The sequence shown here is derived from an EMBL/GenBank/DDBJ whole genome shotgun (WGS) entry which is preliminary data.</text>
</comment>
<dbReference type="OrthoDB" id="9983560at2759"/>
<dbReference type="AlphaFoldDB" id="A0A9W4U7F6"/>
<evidence type="ECO:0000256" key="6">
    <source>
        <dbReference type="SAM" id="SignalP"/>
    </source>
</evidence>
<evidence type="ECO:0000256" key="1">
    <source>
        <dbReference type="ARBA" id="ARBA00001974"/>
    </source>
</evidence>
<evidence type="ECO:0000256" key="4">
    <source>
        <dbReference type="ARBA" id="ARBA00022827"/>
    </source>
</evidence>
<reference evidence="8" key="1">
    <citation type="submission" date="2023-01" db="EMBL/GenBank/DDBJ databases">
        <authorList>
            <person name="Van Ghelder C."/>
            <person name="Rancurel C."/>
        </authorList>
    </citation>
    <scope>NUCLEOTIDE SEQUENCE</scope>
    <source>
        <strain evidence="8">CNCM I-4278</strain>
    </source>
</reference>
<keyword evidence="9" id="KW-1185">Reference proteome</keyword>
<dbReference type="SUPFAM" id="SSF56176">
    <property type="entry name" value="FAD-binding/transporter-associated domain-like"/>
    <property type="match status" value="1"/>
</dbReference>
<name>A0A9W4U7F6_9PLEO</name>
<sequence length="595" mass="65901">MIVAGLWRTSYILFLALVPLAACQCKCTPNQACWPTENEWSEFNQTISGKLIKTAPVMLPCYVGPNYDAAQCAQLNDTLFYDPKFEAQHPVGYDYPLNETCPPPMVTDAPASQCQLGNSPVYAINATTEADIKDGIRFAKEKNIRLVIKSSGHDFVQRSKGFYGLLIWLHHFRSGFTFNEPASISDGQPAQNWNGTSLTINGAYPWSDIYPTAWEKGIMVVGGNANGPCSTGGWTQGGGHSPNTRDFGMGGDQVLSAKVILASGEEVEASPYINQDLFYAIRGGGPGTYGIVTQMTVKTYPNRKLNLFYIVMGAQGNGTVSKFLDAMTDVYSSYPSLSEKGFAGYGNWVANSANGLHEHKFTNVWYEAFTITGKTDEEAQKLFQSFEDIVLSYNSTEFGIQVNLTKSSFVDSGEYFANKWGNNVFVGGISALSSRFIDSHALSGDKERLRTAIEIMGGEPGKAVYHTIVHHGLETTPKLHFNDSAIQPGWYNSIVLDIFERDVVDFSYKNNIEPFSYIRSKVETVYRDLTPSLGTYMNEADWGSVNWKEDFYGVHYDRLSPIKEKYDPDGLFYCITCVGSDNWVVKDDGTLCKST</sequence>
<dbReference type="Gene3D" id="3.30.465.10">
    <property type="match status" value="2"/>
</dbReference>
<accession>A0A9W4U7F6</accession>
<dbReference type="InterPro" id="IPR016169">
    <property type="entry name" value="FAD-bd_PCMH_sub2"/>
</dbReference>
<dbReference type="PANTHER" id="PTHR42973">
    <property type="entry name" value="BINDING OXIDOREDUCTASE, PUTATIVE (AFU_ORTHOLOGUE AFUA_1G17690)-RELATED"/>
    <property type="match status" value="1"/>
</dbReference>
<dbReference type="PROSITE" id="PS00862">
    <property type="entry name" value="OX2_COVAL_FAD"/>
    <property type="match status" value="1"/>
</dbReference>
<evidence type="ECO:0000256" key="2">
    <source>
        <dbReference type="ARBA" id="ARBA00005466"/>
    </source>
</evidence>